<evidence type="ECO:0000313" key="1">
    <source>
        <dbReference type="EMBL" id="MCK0086848.1"/>
    </source>
</evidence>
<evidence type="ECO:0000313" key="2">
    <source>
        <dbReference type="Proteomes" id="UP001203136"/>
    </source>
</evidence>
<comment type="caution">
    <text evidence="1">The sequence shown here is derived from an EMBL/GenBank/DDBJ whole genome shotgun (WGS) entry which is preliminary data.</text>
</comment>
<protein>
    <submittedName>
        <fullName evidence="1">Uncharacterized protein</fullName>
    </submittedName>
</protein>
<organism evidence="1 2">
    <name type="scientific">Clostridium symbiosum</name>
    <name type="common">Bacteroides symbiosus</name>
    <dbReference type="NCBI Taxonomy" id="1512"/>
    <lineage>
        <taxon>Bacteria</taxon>
        <taxon>Bacillati</taxon>
        <taxon>Bacillota</taxon>
        <taxon>Clostridia</taxon>
        <taxon>Lachnospirales</taxon>
        <taxon>Lachnospiraceae</taxon>
        <taxon>Otoolea</taxon>
    </lineage>
</organism>
<dbReference type="RefSeq" id="WP_024738432.1">
    <property type="nucleotide sequence ID" value="NZ_JAINVB010000001.1"/>
</dbReference>
<name>A0AAW5F5A7_CLOSY</name>
<dbReference type="AlphaFoldDB" id="A0AAW5F5A7"/>
<reference evidence="1" key="1">
    <citation type="journal article" date="2022" name="Cell Host Microbe">
        <title>Colonization of the live biotherapeutic product VE303 and modulation of the microbiota and metabolites in healthy volunteers.</title>
        <authorList>
            <person name="Dsouza M."/>
            <person name="Menon R."/>
            <person name="Crossette E."/>
            <person name="Bhattarai S.K."/>
            <person name="Schneider J."/>
            <person name="Kim Y.G."/>
            <person name="Reddy S."/>
            <person name="Caballero S."/>
            <person name="Felix C."/>
            <person name="Cornacchione L."/>
            <person name="Hendrickson J."/>
            <person name="Watson A.R."/>
            <person name="Minot S.S."/>
            <person name="Greenfield N."/>
            <person name="Schopf L."/>
            <person name="Szabady R."/>
            <person name="Patarroyo J."/>
            <person name="Smith W."/>
            <person name="Harrison P."/>
            <person name="Kuijper E.J."/>
            <person name="Kelly C.P."/>
            <person name="Olle B."/>
            <person name="Bobilev D."/>
            <person name="Silber J.L."/>
            <person name="Bucci V."/>
            <person name="Roberts B."/>
            <person name="Faith J."/>
            <person name="Norman J.M."/>
        </authorList>
    </citation>
    <scope>NUCLEOTIDE SEQUENCE</scope>
    <source>
        <strain evidence="1">VE303-04</strain>
    </source>
</reference>
<dbReference type="EMBL" id="JAINVB010000001">
    <property type="protein sequence ID" value="MCK0086848.1"/>
    <property type="molecule type" value="Genomic_DNA"/>
</dbReference>
<proteinExistence type="predicted"/>
<gene>
    <name evidence="1" type="ORF">K5I21_13395</name>
</gene>
<dbReference type="Proteomes" id="UP001203136">
    <property type="component" value="Unassembled WGS sequence"/>
</dbReference>
<sequence length="210" mass="24432">MWPIGTYERFLRKIKGQEGRRKVNYFGILLCDIRQAKAKEYILNYLEVFDDESYENIDFYIPGYILRDNNGKTDNSSISIKGKYYKYDEQEYFKFCKKLEYDFNVLFPFSATLVLMEYLGGDFSNARKMIFELESSEEGIRSAGKFFIEIFRIAAEGNMGQTLDEISRRLSGESKKGIILAGGKTIMNFFGVDVEPIINQLGEITKYKIK</sequence>
<accession>A0AAW5F5A7</accession>